<dbReference type="InterPro" id="IPR000192">
    <property type="entry name" value="Aminotrans_V_dom"/>
</dbReference>
<organism evidence="3 4">
    <name type="scientific">Apiospora aurea</name>
    <dbReference type="NCBI Taxonomy" id="335848"/>
    <lineage>
        <taxon>Eukaryota</taxon>
        <taxon>Fungi</taxon>
        <taxon>Dikarya</taxon>
        <taxon>Ascomycota</taxon>
        <taxon>Pezizomycotina</taxon>
        <taxon>Sordariomycetes</taxon>
        <taxon>Xylariomycetidae</taxon>
        <taxon>Amphisphaeriales</taxon>
        <taxon>Apiosporaceae</taxon>
        <taxon>Apiospora</taxon>
    </lineage>
</organism>
<dbReference type="Pfam" id="PF00266">
    <property type="entry name" value="Aminotran_5"/>
    <property type="match status" value="1"/>
</dbReference>
<dbReference type="GeneID" id="92074447"/>
<comment type="caution">
    <text evidence="3">The sequence shown here is derived from an EMBL/GenBank/DDBJ whole genome shotgun (WGS) entry which is preliminary data.</text>
</comment>
<sequence length="457" mass="49985">MASSNTTSELADGASAALGHSLRQEFPFDPDYRNFNQGSFGAWPTAIHTRLREYQDRANQRPDPFIRYELPKLLDASREAAAALLRAPAETVVLVPNATVAINTILRNLTWNPDGRDVLLHFSTVYGGCGKTIDYIVDAHQASNTPVSSREIPLQYPFEDRDALAAFESAVARCAAEGKRPRLCVVDTVSSLPGIRFPFEALTEACRRHGVLSLVDGAQGIGQIDLDLAALDPDFFLSNCHKWLFVPRGCAVLYVPVRHQALIRSSVPTSHGYVTTQAHTDGTPRFNPLPESTNSHFVSSFQFTGTVDCSPYLCVTDALQWRQEVLGGEARILQYTQTLAREGGKRAAAMLGTEVLENSTGTLGRCGMTNVALPIQFTADGNAGLSAAEVPVVTSWILGKLMEDYNTFIPLFHGNGKVWARMSAQVYLELSDFEWAGRVLLEICQRVAEGEHRGAAN</sequence>
<dbReference type="InterPro" id="IPR015424">
    <property type="entry name" value="PyrdxlP-dep_Trfase"/>
</dbReference>
<evidence type="ECO:0000313" key="4">
    <source>
        <dbReference type="Proteomes" id="UP001391051"/>
    </source>
</evidence>
<dbReference type="SUPFAM" id="SSF53383">
    <property type="entry name" value="PLP-dependent transferases"/>
    <property type="match status" value="1"/>
</dbReference>
<protein>
    <submittedName>
        <fullName evidence="3">PLP-dependent transferase</fullName>
    </submittedName>
</protein>
<dbReference type="GO" id="GO:0016740">
    <property type="term" value="F:transferase activity"/>
    <property type="evidence" value="ECO:0007669"/>
    <property type="project" value="UniProtKB-KW"/>
</dbReference>
<dbReference type="Gene3D" id="3.40.640.10">
    <property type="entry name" value="Type I PLP-dependent aspartate aminotransferase-like (Major domain)"/>
    <property type="match status" value="1"/>
</dbReference>
<name>A0ABR1QGS3_9PEZI</name>
<evidence type="ECO:0000259" key="2">
    <source>
        <dbReference type="Pfam" id="PF00266"/>
    </source>
</evidence>
<accession>A0ABR1QGS3</accession>
<feature type="domain" description="Aminotransferase class V" evidence="2">
    <location>
        <begin position="179"/>
        <end position="263"/>
    </location>
</feature>
<reference evidence="3 4" key="1">
    <citation type="submission" date="2023-01" db="EMBL/GenBank/DDBJ databases">
        <title>Analysis of 21 Apiospora genomes using comparative genomics revels a genus with tremendous synthesis potential of carbohydrate active enzymes and secondary metabolites.</title>
        <authorList>
            <person name="Sorensen T."/>
        </authorList>
    </citation>
    <scope>NUCLEOTIDE SEQUENCE [LARGE SCALE GENOMIC DNA]</scope>
    <source>
        <strain evidence="3 4">CBS 24483</strain>
    </source>
</reference>
<keyword evidence="3" id="KW-0808">Transferase</keyword>
<dbReference type="PANTHER" id="PTHR43092:SF2">
    <property type="entry name" value="HERCYNYLCYSTEINE SULFOXIDE LYASE"/>
    <property type="match status" value="1"/>
</dbReference>
<dbReference type="RefSeq" id="XP_066701247.1">
    <property type="nucleotide sequence ID" value="XM_066841385.1"/>
</dbReference>
<proteinExistence type="predicted"/>
<keyword evidence="4" id="KW-1185">Reference proteome</keyword>
<evidence type="ECO:0000256" key="1">
    <source>
        <dbReference type="ARBA" id="ARBA00022898"/>
    </source>
</evidence>
<dbReference type="PANTHER" id="PTHR43092">
    <property type="entry name" value="L-CYSTEINE DESULFHYDRASE"/>
    <property type="match status" value="1"/>
</dbReference>
<gene>
    <name evidence="3" type="ORF">PG986_005163</name>
</gene>
<dbReference type="Proteomes" id="UP001391051">
    <property type="component" value="Unassembled WGS sequence"/>
</dbReference>
<dbReference type="InterPro" id="IPR015421">
    <property type="entry name" value="PyrdxlP-dep_Trfase_major"/>
</dbReference>
<keyword evidence="1" id="KW-0663">Pyridoxal phosphate</keyword>
<dbReference type="EMBL" id="JAQQWE010000004">
    <property type="protein sequence ID" value="KAK7955941.1"/>
    <property type="molecule type" value="Genomic_DNA"/>
</dbReference>
<evidence type="ECO:0000313" key="3">
    <source>
        <dbReference type="EMBL" id="KAK7955941.1"/>
    </source>
</evidence>